<feature type="domain" description="DUF7053" evidence="1">
    <location>
        <begin position="121"/>
        <end position="274"/>
    </location>
</feature>
<comment type="caution">
    <text evidence="2">The sequence shown here is derived from an EMBL/GenBank/DDBJ whole genome shotgun (WGS) entry which is preliminary data.</text>
</comment>
<protein>
    <recommendedName>
        <fullName evidence="1">DUF7053 domain-containing protein</fullName>
    </recommendedName>
</protein>
<dbReference type="AlphaFoldDB" id="A0A484G0P3"/>
<dbReference type="OrthoDB" id="4794810at2759"/>
<dbReference type="InterPro" id="IPR055481">
    <property type="entry name" value="DUF7053"/>
</dbReference>
<evidence type="ECO:0000313" key="3">
    <source>
        <dbReference type="Proteomes" id="UP000014480"/>
    </source>
</evidence>
<organism evidence="2 3">
    <name type="scientific">Colletotrichum orbiculare (strain 104-T / ATCC 96160 / CBS 514.97 / LARS 414 / MAFF 240422)</name>
    <name type="common">Cucumber anthracnose fungus</name>
    <name type="synonym">Colletotrichum lagenarium</name>
    <dbReference type="NCBI Taxonomy" id="1213857"/>
    <lineage>
        <taxon>Eukaryota</taxon>
        <taxon>Fungi</taxon>
        <taxon>Dikarya</taxon>
        <taxon>Ascomycota</taxon>
        <taxon>Pezizomycotina</taxon>
        <taxon>Sordariomycetes</taxon>
        <taxon>Hypocreomycetidae</taxon>
        <taxon>Glomerellales</taxon>
        <taxon>Glomerellaceae</taxon>
        <taxon>Colletotrichum</taxon>
        <taxon>Colletotrichum orbiculare species complex</taxon>
    </lineage>
</organism>
<evidence type="ECO:0000259" key="1">
    <source>
        <dbReference type="Pfam" id="PF23155"/>
    </source>
</evidence>
<evidence type="ECO:0000313" key="2">
    <source>
        <dbReference type="EMBL" id="TDZ23435.1"/>
    </source>
</evidence>
<dbReference type="EMBL" id="AMCV02000006">
    <property type="protein sequence ID" value="TDZ23435.1"/>
    <property type="molecule type" value="Genomic_DNA"/>
</dbReference>
<sequence>MGSPHVAQEAGQSVLELATSYSLRCVLKVMKLDHITSVRVGCCNGSKRRANSSTAIHRQGQFPRIKTSRLFGPANDAPCRPNLYLNEEVYMSEPLGLPNMPPVLTARLSCSPDATMFDTSFTLKHTTPVPSAMSRDHVLNLLHNAEHHVKCDPNMKSYVPFTPPKPHELPKDVDPIASTVCYAVTDSVPTPVLSKVWERESVSRFHFTNTQDGCHVYTMCPLSVTLDTRWTVLESADGGLELEEAVEVKCSRIWAGLVKEQLEKNWKDYHKVFLNSGYKFELSASLPNILPRQGPRLELHLNAP</sequence>
<dbReference type="Proteomes" id="UP000014480">
    <property type="component" value="Unassembled WGS sequence"/>
</dbReference>
<dbReference type="PANTHER" id="PTHR38117:SF1">
    <property type="entry name" value="DUF3074 DOMAIN-CONTAINING PROTEIN"/>
    <property type="match status" value="1"/>
</dbReference>
<reference evidence="3" key="1">
    <citation type="journal article" date="2013" name="New Phytol.">
        <title>Comparative genomic and transcriptomic analyses reveal the hemibiotrophic stage shift of Colletotrichum fungi.</title>
        <authorList>
            <person name="Gan P."/>
            <person name="Ikeda K."/>
            <person name="Irieda H."/>
            <person name="Narusaka M."/>
            <person name="O'Connell R.J."/>
            <person name="Narusaka Y."/>
            <person name="Takano Y."/>
            <person name="Kubo Y."/>
            <person name="Shirasu K."/>
        </authorList>
    </citation>
    <scope>NUCLEOTIDE SEQUENCE [LARGE SCALE GENOMIC DNA]</scope>
    <source>
        <strain evidence="3">104-T / ATCC 96160 / CBS 514.97 / LARS 414 / MAFF 240422</strain>
    </source>
</reference>
<dbReference type="Pfam" id="PF23155">
    <property type="entry name" value="DUF7053"/>
    <property type="match status" value="1"/>
</dbReference>
<accession>A0A484G0P3</accession>
<reference evidence="3" key="2">
    <citation type="journal article" date="2019" name="Mol. Plant Microbe Interact.">
        <title>Genome sequence resources for four phytopathogenic fungi from the Colletotrichum orbiculare species complex.</title>
        <authorList>
            <person name="Gan P."/>
            <person name="Tsushima A."/>
            <person name="Narusaka M."/>
            <person name="Narusaka Y."/>
            <person name="Takano Y."/>
            <person name="Kubo Y."/>
            <person name="Shirasu K."/>
        </authorList>
    </citation>
    <scope>GENOME REANNOTATION</scope>
    <source>
        <strain evidence="3">104-T / ATCC 96160 / CBS 514.97 / LARS 414 / MAFF 240422</strain>
    </source>
</reference>
<keyword evidence="3" id="KW-1185">Reference proteome</keyword>
<dbReference type="PANTHER" id="PTHR38117">
    <property type="entry name" value="NACHT AND WD40 DOMAIN PROTEIN"/>
    <property type="match status" value="1"/>
</dbReference>
<proteinExistence type="predicted"/>
<gene>
    <name evidence="2" type="ORF">Cob_v003704</name>
</gene>
<name>A0A484G0P3_COLOR</name>